<gene>
    <name evidence="2" type="ORF">Clacol_009516</name>
</gene>
<protein>
    <recommendedName>
        <fullName evidence="4">Transmembrane protein</fullName>
    </recommendedName>
</protein>
<name>A0AAV5ALC6_9AGAM</name>
<keyword evidence="1" id="KW-0812">Transmembrane</keyword>
<organism evidence="2 3">
    <name type="scientific">Clathrus columnatus</name>
    <dbReference type="NCBI Taxonomy" id="1419009"/>
    <lineage>
        <taxon>Eukaryota</taxon>
        <taxon>Fungi</taxon>
        <taxon>Dikarya</taxon>
        <taxon>Basidiomycota</taxon>
        <taxon>Agaricomycotina</taxon>
        <taxon>Agaricomycetes</taxon>
        <taxon>Phallomycetidae</taxon>
        <taxon>Phallales</taxon>
        <taxon>Clathraceae</taxon>
        <taxon>Clathrus</taxon>
    </lineage>
</organism>
<keyword evidence="1" id="KW-0472">Membrane</keyword>
<evidence type="ECO:0008006" key="4">
    <source>
        <dbReference type="Google" id="ProtNLM"/>
    </source>
</evidence>
<evidence type="ECO:0000256" key="1">
    <source>
        <dbReference type="SAM" id="Phobius"/>
    </source>
</evidence>
<dbReference type="AlphaFoldDB" id="A0AAV5ALC6"/>
<evidence type="ECO:0000313" key="2">
    <source>
        <dbReference type="EMBL" id="GJJ15240.1"/>
    </source>
</evidence>
<evidence type="ECO:0000313" key="3">
    <source>
        <dbReference type="Proteomes" id="UP001050691"/>
    </source>
</evidence>
<comment type="caution">
    <text evidence="2">The sequence shown here is derived from an EMBL/GenBank/DDBJ whole genome shotgun (WGS) entry which is preliminary data.</text>
</comment>
<dbReference type="EMBL" id="BPWL01000010">
    <property type="protein sequence ID" value="GJJ15240.1"/>
    <property type="molecule type" value="Genomic_DNA"/>
</dbReference>
<sequence>MTTDNPEQPQRRKPPAIVSYGLLTLGGLAVIAPVLLLYRANPNRIGIRKLRKTSPPPIRQTVASVENVDTVKLGDISFRPQLIPRVHDEDEIISNPGQGPGPLHALKAFGIATCIVGATALASIAGIRTYLGIQTTDQFAQLMRQQLATIAPSLLSKIHRNISDDDSRPIAPLQTTSSRTAVSNNQELDDVVDMHSSDWLQDIEDQLEHEAALERAARLARKHNE</sequence>
<keyword evidence="3" id="KW-1185">Reference proteome</keyword>
<keyword evidence="1" id="KW-1133">Transmembrane helix</keyword>
<accession>A0AAV5ALC6</accession>
<proteinExistence type="predicted"/>
<reference evidence="2" key="1">
    <citation type="submission" date="2021-10" db="EMBL/GenBank/DDBJ databases">
        <title>De novo Genome Assembly of Clathrus columnatus (Basidiomycota, Fungi) Using Illumina and Nanopore Sequence Data.</title>
        <authorList>
            <person name="Ogiso-Tanaka E."/>
            <person name="Itagaki H."/>
            <person name="Hosoya T."/>
            <person name="Hosaka K."/>
        </authorList>
    </citation>
    <scope>NUCLEOTIDE SEQUENCE</scope>
    <source>
        <strain evidence="2">MO-923</strain>
    </source>
</reference>
<feature type="transmembrane region" description="Helical" evidence="1">
    <location>
        <begin position="17"/>
        <end position="38"/>
    </location>
</feature>
<dbReference type="Proteomes" id="UP001050691">
    <property type="component" value="Unassembled WGS sequence"/>
</dbReference>